<protein>
    <submittedName>
        <fullName evidence="12">Peptidase_S8 domain-containing protein</fullName>
    </submittedName>
</protein>
<dbReference type="PANTHER" id="PTHR42884:SF23">
    <property type="entry name" value="FURIN-LIKE PROTEASE 2"/>
    <property type="match status" value="1"/>
</dbReference>
<evidence type="ECO:0000256" key="6">
    <source>
        <dbReference type="PROSITE-ProRule" id="PRU01240"/>
    </source>
</evidence>
<keyword evidence="5" id="KW-1015">Disulfide bond</keyword>
<evidence type="ECO:0000256" key="4">
    <source>
        <dbReference type="ARBA" id="ARBA00022825"/>
    </source>
</evidence>
<evidence type="ECO:0000256" key="8">
    <source>
        <dbReference type="SAM" id="SignalP"/>
    </source>
</evidence>
<keyword evidence="2" id="KW-0645">Protease</keyword>
<feature type="signal peptide" evidence="8">
    <location>
        <begin position="1"/>
        <end position="18"/>
    </location>
</feature>
<dbReference type="PROSITE" id="PS51892">
    <property type="entry name" value="SUBTILASE"/>
    <property type="match status" value="1"/>
</dbReference>
<evidence type="ECO:0000259" key="10">
    <source>
        <dbReference type="Pfam" id="PF16470"/>
    </source>
</evidence>
<dbReference type="SUPFAM" id="SSF52743">
    <property type="entry name" value="Subtilisin-like"/>
    <property type="match status" value="1"/>
</dbReference>
<evidence type="ECO:0000256" key="2">
    <source>
        <dbReference type="ARBA" id="ARBA00022670"/>
    </source>
</evidence>
<dbReference type="GO" id="GO:0004252">
    <property type="term" value="F:serine-type endopeptidase activity"/>
    <property type="evidence" value="ECO:0007669"/>
    <property type="project" value="InterPro"/>
</dbReference>
<dbReference type="Gene3D" id="3.30.70.850">
    <property type="entry name" value="Peptidase S8, pro-domain"/>
    <property type="match status" value="1"/>
</dbReference>
<dbReference type="InterPro" id="IPR023827">
    <property type="entry name" value="Peptidase_S8_Asp-AS"/>
</dbReference>
<dbReference type="InterPro" id="IPR032815">
    <property type="entry name" value="S8_pro-domain"/>
</dbReference>
<feature type="region of interest" description="Disordered" evidence="7">
    <location>
        <begin position="240"/>
        <end position="267"/>
    </location>
</feature>
<evidence type="ECO:0000256" key="7">
    <source>
        <dbReference type="SAM" id="MobiDB-lite"/>
    </source>
</evidence>
<feature type="chain" id="PRO_5009311156" evidence="8">
    <location>
        <begin position="19"/>
        <end position="302"/>
    </location>
</feature>
<evidence type="ECO:0000313" key="12">
    <source>
        <dbReference type="WBParaSite" id="Hba_16907"/>
    </source>
</evidence>
<evidence type="ECO:0000313" key="11">
    <source>
        <dbReference type="Proteomes" id="UP000095283"/>
    </source>
</evidence>
<dbReference type="InterPro" id="IPR000209">
    <property type="entry name" value="Peptidase_S8/S53_dom"/>
</dbReference>
<dbReference type="InterPro" id="IPR036852">
    <property type="entry name" value="Peptidase_S8/S53_dom_sf"/>
</dbReference>
<comment type="caution">
    <text evidence="6">Lacks conserved residue(s) required for the propagation of feature annotation.</text>
</comment>
<dbReference type="GO" id="GO:0005802">
    <property type="term" value="C:trans-Golgi network"/>
    <property type="evidence" value="ECO:0007669"/>
    <property type="project" value="TreeGrafter"/>
</dbReference>
<dbReference type="Gene3D" id="3.40.50.200">
    <property type="entry name" value="Peptidase S8/S53 domain"/>
    <property type="match status" value="1"/>
</dbReference>
<evidence type="ECO:0000256" key="1">
    <source>
        <dbReference type="ARBA" id="ARBA00005325"/>
    </source>
</evidence>
<dbReference type="InterPro" id="IPR022398">
    <property type="entry name" value="Peptidase_S8_His-AS"/>
</dbReference>
<feature type="domain" description="Peptidase S8 pro-domain" evidence="10">
    <location>
        <begin position="37"/>
        <end position="111"/>
    </location>
</feature>
<dbReference type="Pfam" id="PF16470">
    <property type="entry name" value="S8_pro-domain"/>
    <property type="match status" value="1"/>
</dbReference>
<keyword evidence="3" id="KW-0378">Hydrolase</keyword>
<dbReference type="PROSITE" id="PS00137">
    <property type="entry name" value="SUBTILASE_HIS"/>
    <property type="match status" value="1"/>
</dbReference>
<feature type="domain" description="Peptidase S8/S53" evidence="9">
    <location>
        <begin position="217"/>
        <end position="297"/>
    </location>
</feature>
<evidence type="ECO:0000256" key="3">
    <source>
        <dbReference type="ARBA" id="ARBA00022801"/>
    </source>
</evidence>
<evidence type="ECO:0000259" key="9">
    <source>
        <dbReference type="Pfam" id="PF00082"/>
    </source>
</evidence>
<dbReference type="PANTHER" id="PTHR42884">
    <property type="entry name" value="PROPROTEIN CONVERTASE SUBTILISIN/KEXIN-RELATED"/>
    <property type="match status" value="1"/>
</dbReference>
<dbReference type="PROSITE" id="PS00136">
    <property type="entry name" value="SUBTILASE_ASP"/>
    <property type="match status" value="1"/>
</dbReference>
<dbReference type="Pfam" id="PF00082">
    <property type="entry name" value="Peptidase_S8"/>
    <property type="match status" value="1"/>
</dbReference>
<dbReference type="WBParaSite" id="Hba_16907">
    <property type="protein sequence ID" value="Hba_16907"/>
    <property type="gene ID" value="Hba_16907"/>
</dbReference>
<proteinExistence type="inferred from homology"/>
<keyword evidence="11" id="KW-1185">Reference proteome</keyword>
<dbReference type="Proteomes" id="UP000095283">
    <property type="component" value="Unplaced"/>
</dbReference>
<dbReference type="InterPro" id="IPR015500">
    <property type="entry name" value="Peptidase_S8_subtilisin-rel"/>
</dbReference>
<dbReference type="GO" id="GO:0016485">
    <property type="term" value="P:protein processing"/>
    <property type="evidence" value="ECO:0007669"/>
    <property type="project" value="TreeGrafter"/>
</dbReference>
<accession>A0A1I7XGM8</accession>
<dbReference type="SUPFAM" id="SSF54897">
    <property type="entry name" value="Protease propeptides/inhibitors"/>
    <property type="match status" value="1"/>
</dbReference>
<sequence length="302" mass="34555">MKTGLLVILSFIITCIYAIEHDSICDDKNNCPYPTHTVIRLSSRDDELARKLAEQHGMHVKGDVFMDNYYFLYHTEPNRPMRHKRSAIMRLNEHPAVEWIEEQRPRHRVKRDYLLLDDEGVGIINDIKGRFVLSLIIINDKVRSHIVSRRETFTKIVRSTGRSDAETKRRRDSDSVRRIPRLPFRDPLYQDQWYLVGKAMGNFDMNVREAWLMGYAGRNVSVSILDDGIQRDHPDLIANYDPLASTDINDHDDDPTPQNNGDNKHGTRCAGEVAGIADNDQCGVGVAFKAKIGGVRTVIDSQ</sequence>
<keyword evidence="8" id="KW-0732">Signal</keyword>
<dbReference type="AlphaFoldDB" id="A0A1I7XGM8"/>
<dbReference type="GO" id="GO:0000139">
    <property type="term" value="C:Golgi membrane"/>
    <property type="evidence" value="ECO:0007669"/>
    <property type="project" value="TreeGrafter"/>
</dbReference>
<comment type="similarity">
    <text evidence="1">Belongs to the peptidase S8 family. Furin subfamily.</text>
</comment>
<dbReference type="PRINTS" id="PR00723">
    <property type="entry name" value="SUBTILISIN"/>
</dbReference>
<evidence type="ECO:0000256" key="5">
    <source>
        <dbReference type="ARBA" id="ARBA00023157"/>
    </source>
</evidence>
<keyword evidence="4" id="KW-0720">Serine protease</keyword>
<dbReference type="InterPro" id="IPR038466">
    <property type="entry name" value="S8_pro-domain_sf"/>
</dbReference>
<organism evidence="11 12">
    <name type="scientific">Heterorhabditis bacteriophora</name>
    <name type="common">Entomopathogenic nematode worm</name>
    <dbReference type="NCBI Taxonomy" id="37862"/>
    <lineage>
        <taxon>Eukaryota</taxon>
        <taxon>Metazoa</taxon>
        <taxon>Ecdysozoa</taxon>
        <taxon>Nematoda</taxon>
        <taxon>Chromadorea</taxon>
        <taxon>Rhabditida</taxon>
        <taxon>Rhabditina</taxon>
        <taxon>Rhabditomorpha</taxon>
        <taxon>Strongyloidea</taxon>
        <taxon>Heterorhabditidae</taxon>
        <taxon>Heterorhabditis</taxon>
    </lineage>
</organism>
<name>A0A1I7XGM8_HETBA</name>
<reference evidence="12" key="1">
    <citation type="submission" date="2016-11" db="UniProtKB">
        <authorList>
            <consortium name="WormBaseParasite"/>
        </authorList>
    </citation>
    <scope>IDENTIFICATION</scope>
</reference>